<feature type="transmembrane region" description="Helical" evidence="3">
    <location>
        <begin position="14"/>
        <end position="31"/>
    </location>
</feature>
<proteinExistence type="predicted"/>
<evidence type="ECO:0000256" key="3">
    <source>
        <dbReference type="SAM" id="Phobius"/>
    </source>
</evidence>
<organism evidence="5 6">
    <name type="scientific">Actinomadura logoneensis</name>
    <dbReference type="NCBI Taxonomy" id="2293572"/>
    <lineage>
        <taxon>Bacteria</taxon>
        <taxon>Bacillati</taxon>
        <taxon>Actinomycetota</taxon>
        <taxon>Actinomycetes</taxon>
        <taxon>Streptosporangiales</taxon>
        <taxon>Thermomonosporaceae</taxon>
        <taxon>Actinomadura</taxon>
    </lineage>
</organism>
<dbReference type="EMBL" id="QURH01000916">
    <property type="protein sequence ID" value="RFU37815.1"/>
    <property type="molecule type" value="Genomic_DNA"/>
</dbReference>
<dbReference type="Proteomes" id="UP000261811">
    <property type="component" value="Unassembled WGS sequence"/>
</dbReference>
<keyword evidence="2" id="KW-0560">Oxidoreductase</keyword>
<feature type="domain" description="FAD-dependent oxidoreductase 2 FAD-binding" evidence="4">
    <location>
        <begin position="13"/>
        <end position="41"/>
    </location>
</feature>
<accession>A0A372JCT0</accession>
<evidence type="ECO:0000259" key="4">
    <source>
        <dbReference type="Pfam" id="PF00890"/>
    </source>
</evidence>
<sequence>MNQNIPWNENIHDVVVVGAGAAGLSAGLVLARARRRVAILDG</sequence>
<evidence type="ECO:0000313" key="5">
    <source>
        <dbReference type="EMBL" id="RFU37815.1"/>
    </source>
</evidence>
<name>A0A372JCT0_9ACTN</name>
<evidence type="ECO:0000256" key="2">
    <source>
        <dbReference type="ARBA" id="ARBA00023002"/>
    </source>
</evidence>
<dbReference type="AlphaFoldDB" id="A0A372JCT0"/>
<dbReference type="GO" id="GO:0016491">
    <property type="term" value="F:oxidoreductase activity"/>
    <property type="evidence" value="ECO:0007669"/>
    <property type="project" value="UniProtKB-KW"/>
</dbReference>
<feature type="non-terminal residue" evidence="5">
    <location>
        <position position="42"/>
    </location>
</feature>
<dbReference type="SUPFAM" id="SSF51905">
    <property type="entry name" value="FAD/NAD(P)-binding domain"/>
    <property type="match status" value="1"/>
</dbReference>
<comment type="caution">
    <text evidence="5">The sequence shown here is derived from an EMBL/GenBank/DDBJ whole genome shotgun (WGS) entry which is preliminary data.</text>
</comment>
<gene>
    <name evidence="5" type="ORF">DZF91_30885</name>
</gene>
<reference evidence="5 6" key="1">
    <citation type="submission" date="2018-08" db="EMBL/GenBank/DDBJ databases">
        <title>Actinomadura jelena sp. nov., a novel Actinomycete isolated from soil in Chad.</title>
        <authorList>
            <person name="Shi L."/>
        </authorList>
    </citation>
    <scope>NUCLEOTIDE SEQUENCE [LARGE SCALE GENOMIC DNA]</scope>
    <source>
        <strain evidence="5 6">NEAU-G17</strain>
    </source>
</reference>
<dbReference type="InterPro" id="IPR003953">
    <property type="entry name" value="FAD-dep_OxRdtase_2_FAD-bd"/>
</dbReference>
<keyword evidence="6" id="KW-1185">Reference proteome</keyword>
<keyword evidence="3" id="KW-0472">Membrane</keyword>
<dbReference type="Pfam" id="PF00890">
    <property type="entry name" value="FAD_binding_2"/>
    <property type="match status" value="1"/>
</dbReference>
<protein>
    <submittedName>
        <fullName evidence="5">FAD-binding protein</fullName>
    </submittedName>
</protein>
<evidence type="ECO:0000256" key="1">
    <source>
        <dbReference type="ARBA" id="ARBA00022630"/>
    </source>
</evidence>
<dbReference type="Gene3D" id="3.50.50.60">
    <property type="entry name" value="FAD/NAD(P)-binding domain"/>
    <property type="match status" value="1"/>
</dbReference>
<dbReference type="InterPro" id="IPR036188">
    <property type="entry name" value="FAD/NAD-bd_sf"/>
</dbReference>
<keyword evidence="3" id="KW-0812">Transmembrane</keyword>
<keyword evidence="3" id="KW-1133">Transmembrane helix</keyword>
<evidence type="ECO:0000313" key="6">
    <source>
        <dbReference type="Proteomes" id="UP000261811"/>
    </source>
</evidence>
<keyword evidence="1" id="KW-0285">Flavoprotein</keyword>